<dbReference type="SUPFAM" id="SSF51905">
    <property type="entry name" value="FAD/NAD(P)-binding domain"/>
    <property type="match status" value="1"/>
</dbReference>
<feature type="domain" description="RsdA/BaiN/AoA(So)-like insert" evidence="5">
    <location>
        <begin position="206"/>
        <end position="353"/>
    </location>
</feature>
<protein>
    <recommendedName>
        <fullName evidence="8">Flavoprotein</fullName>
    </recommendedName>
</protein>
<dbReference type="HOGENOM" id="CLU_025174_2_0_5"/>
<dbReference type="NCBIfam" id="TIGR00275">
    <property type="entry name" value="aminoacetone oxidase family FAD-binding enzyme"/>
    <property type="match status" value="1"/>
</dbReference>
<dbReference type="Proteomes" id="UP000005307">
    <property type="component" value="Chromosome"/>
</dbReference>
<dbReference type="InterPro" id="IPR055178">
    <property type="entry name" value="RsdA/BaiN/AoA(So)-like_dom"/>
</dbReference>
<name>M9R3U6_9RHOB</name>
<evidence type="ECO:0000256" key="1">
    <source>
        <dbReference type="ARBA" id="ARBA00001974"/>
    </source>
</evidence>
<evidence type="ECO:0000313" key="7">
    <source>
        <dbReference type="Proteomes" id="UP000005307"/>
    </source>
</evidence>
<evidence type="ECO:0000259" key="4">
    <source>
        <dbReference type="Pfam" id="PF03486"/>
    </source>
</evidence>
<evidence type="ECO:0000259" key="5">
    <source>
        <dbReference type="Pfam" id="PF22780"/>
    </source>
</evidence>
<dbReference type="Pfam" id="PF03486">
    <property type="entry name" value="HI0933_like"/>
    <property type="match status" value="1"/>
</dbReference>
<proteinExistence type="predicted"/>
<dbReference type="InterPro" id="IPR057661">
    <property type="entry name" value="RsdA/BaiN/AoA(So)_Rossmann"/>
</dbReference>
<dbReference type="InterPro" id="IPR023166">
    <property type="entry name" value="BaiN-like_dom_sf"/>
</dbReference>
<keyword evidence="3" id="KW-0274">FAD</keyword>
<dbReference type="PANTHER" id="PTHR42887">
    <property type="entry name" value="OS12G0638800 PROTEIN"/>
    <property type="match status" value="1"/>
</dbReference>
<evidence type="ECO:0008006" key="8">
    <source>
        <dbReference type="Google" id="ProtNLM"/>
    </source>
</evidence>
<evidence type="ECO:0000313" key="6">
    <source>
        <dbReference type="EMBL" id="AGI66897.1"/>
    </source>
</evidence>
<dbReference type="Pfam" id="PF22780">
    <property type="entry name" value="HI0933_like_1st"/>
    <property type="match status" value="1"/>
</dbReference>
<keyword evidence="2" id="KW-0285">Flavoprotein</keyword>
<dbReference type="EMBL" id="CP003740">
    <property type="protein sequence ID" value="AGI66897.1"/>
    <property type="molecule type" value="Genomic_DNA"/>
</dbReference>
<feature type="domain" description="RsdA/BaiN/AoA(So)-like Rossmann fold-like" evidence="4">
    <location>
        <begin position="24"/>
        <end position="406"/>
    </location>
</feature>
<dbReference type="PANTHER" id="PTHR42887:SF2">
    <property type="entry name" value="OS12G0638800 PROTEIN"/>
    <property type="match status" value="1"/>
</dbReference>
<keyword evidence="7" id="KW-1185">Reference proteome</keyword>
<evidence type="ECO:0000256" key="2">
    <source>
        <dbReference type="ARBA" id="ARBA00022630"/>
    </source>
</evidence>
<sequence length="413" mass="43985">MTSLFRPLARGVISRHLNCMHVNTLILGAGAAGLHCAAFSGPNTLVVDHAKAPAEKIRISGGGRCNFTNLGTTPTNFISQNPHFAKSALARYTQWDFIDLVDRHGIAWHEKTLGQLFCDTSAKDIIAMLLAEIAPTADLWLQTEVGTIRHDGTHFHVALKRLGQVTLVQADNLVVATGGKSIPKMGATGLAYEIAEQFGLAVTDTRPALVPFTFSDDRFKPIAGTATPARLITADGATFDESLLFTHRGLSGPAVLQASSYWQMGEDVRVALAPDFDITAALKTQRAQDGRKALTTALAVHLPARLVDFLGGELDLTGNVGDLADARIADLAASLQNWSLKPSGTEGYRTAEVTVGGVNTNELSSKTMQSKATPHLYFIGEAVDVTGWLGGYNFQWAWSSGYAAGMAIATGAP</sequence>
<dbReference type="KEGG" id="oat:OAN307_c11960"/>
<dbReference type="Gene3D" id="3.50.50.60">
    <property type="entry name" value="FAD/NAD(P)-binding domain"/>
    <property type="match status" value="1"/>
</dbReference>
<dbReference type="Gene3D" id="2.40.30.10">
    <property type="entry name" value="Translation factors"/>
    <property type="match status" value="1"/>
</dbReference>
<organism evidence="6 7">
    <name type="scientific">Octadecabacter antarcticus 307</name>
    <dbReference type="NCBI Taxonomy" id="391626"/>
    <lineage>
        <taxon>Bacteria</taxon>
        <taxon>Pseudomonadati</taxon>
        <taxon>Pseudomonadota</taxon>
        <taxon>Alphaproteobacteria</taxon>
        <taxon>Rhodobacterales</taxon>
        <taxon>Roseobacteraceae</taxon>
        <taxon>Octadecabacter</taxon>
    </lineage>
</organism>
<dbReference type="InterPro" id="IPR004792">
    <property type="entry name" value="BaiN-like"/>
</dbReference>
<comment type="cofactor">
    <cofactor evidence="1">
        <name>FAD</name>
        <dbReference type="ChEBI" id="CHEBI:57692"/>
    </cofactor>
</comment>
<evidence type="ECO:0000256" key="3">
    <source>
        <dbReference type="ARBA" id="ARBA00022827"/>
    </source>
</evidence>
<dbReference type="InterPro" id="IPR036188">
    <property type="entry name" value="FAD/NAD-bd_sf"/>
</dbReference>
<reference evidence="6 7" key="1">
    <citation type="journal article" date="2013" name="PLoS ONE">
        <title>Poles Apart: Arctic and Antarctic Octadecabacter strains Share High Genome Plasticity and a New Type of Xanthorhodopsin.</title>
        <authorList>
            <person name="Vollmers J."/>
            <person name="Voget S."/>
            <person name="Dietrich S."/>
            <person name="Gollnow K."/>
            <person name="Smits M."/>
            <person name="Meyer K."/>
            <person name="Brinkhoff T."/>
            <person name="Simon M."/>
            <person name="Daniel R."/>
        </authorList>
    </citation>
    <scope>NUCLEOTIDE SEQUENCE [LARGE SCALE GENOMIC DNA]</scope>
    <source>
        <strain evidence="6 7">307</strain>
    </source>
</reference>
<gene>
    <name evidence="6" type="ORF">OAN307_c11960</name>
</gene>
<dbReference type="Gene3D" id="1.10.8.260">
    <property type="entry name" value="HI0933 insert domain-like"/>
    <property type="match status" value="1"/>
</dbReference>
<dbReference type="eggNOG" id="COG2081">
    <property type="taxonomic scope" value="Bacteria"/>
</dbReference>
<accession>M9R3U6</accession>
<dbReference type="AlphaFoldDB" id="M9R3U6"/>
<dbReference type="SUPFAM" id="SSF160996">
    <property type="entry name" value="HI0933 insert domain-like"/>
    <property type="match status" value="1"/>
</dbReference>
<dbReference type="STRING" id="391626.OAN307_c11960"/>